<proteinExistence type="predicted"/>
<organism evidence="1 2">
    <name type="scientific">Methanosarcina thermophila</name>
    <dbReference type="NCBI Taxonomy" id="2210"/>
    <lineage>
        <taxon>Archaea</taxon>
        <taxon>Methanobacteriati</taxon>
        <taxon>Methanobacteriota</taxon>
        <taxon>Stenosarchaea group</taxon>
        <taxon>Methanomicrobia</taxon>
        <taxon>Methanosarcinales</taxon>
        <taxon>Methanosarcinaceae</taxon>
        <taxon>Methanosarcina</taxon>
    </lineage>
</organism>
<protein>
    <submittedName>
        <fullName evidence="1">Uncharacterized protein</fullName>
    </submittedName>
</protein>
<dbReference type="AlphaFoldDB" id="A0A1I6Z7P1"/>
<gene>
    <name evidence="1" type="ORF">SAMN02910340_01353</name>
</gene>
<accession>A0A1I6Z7P1</accession>
<evidence type="ECO:0000313" key="1">
    <source>
        <dbReference type="EMBL" id="SFT58683.1"/>
    </source>
</evidence>
<dbReference type="EMBL" id="FPAO01000004">
    <property type="protein sequence ID" value="SFT58683.1"/>
    <property type="molecule type" value="Genomic_DNA"/>
</dbReference>
<reference evidence="1 2" key="1">
    <citation type="submission" date="2016-10" db="EMBL/GenBank/DDBJ databases">
        <authorList>
            <person name="Varghese N."/>
            <person name="Submissions S."/>
        </authorList>
    </citation>
    <scope>NUCLEOTIDE SEQUENCE [LARGE SCALE GENOMIC DNA]</scope>
    <source>
        <strain evidence="1 2">DSM 11855</strain>
    </source>
</reference>
<name>A0A1I6Z7P1_METTE</name>
<sequence length="51" mass="5918">MRESKDKGVVKYQQKLKSIFTSVYKAIRVNRFLKPHALTVVAGDWLSHKNT</sequence>
<evidence type="ECO:0000313" key="2">
    <source>
        <dbReference type="Proteomes" id="UP000323733"/>
    </source>
</evidence>
<dbReference type="Proteomes" id="UP000323733">
    <property type="component" value="Unassembled WGS sequence"/>
</dbReference>
<keyword evidence="2" id="KW-1185">Reference proteome</keyword>